<comment type="caution">
    <text evidence="2">The sequence shown here is derived from an EMBL/GenBank/DDBJ whole genome shotgun (WGS) entry which is preliminary data.</text>
</comment>
<dbReference type="EMBL" id="NAFL01000172">
    <property type="protein sequence ID" value="OSJ36809.1"/>
    <property type="molecule type" value="Genomic_DNA"/>
</dbReference>
<evidence type="ECO:0000313" key="3">
    <source>
        <dbReference type="Proteomes" id="UP000193335"/>
    </source>
</evidence>
<feature type="region of interest" description="Disordered" evidence="1">
    <location>
        <begin position="1"/>
        <end position="34"/>
    </location>
</feature>
<reference evidence="2 3" key="1">
    <citation type="submission" date="2017-03" db="EMBL/GenBank/DDBJ databases">
        <title>Whole genome sequences of fourteen strains of Bradyrhizobium canariense and one strain of Bradyrhizobium japonicum isolated from Lupinus (Papilionoideae: Genisteae) species in Algeria.</title>
        <authorList>
            <person name="Crovadore J."/>
            <person name="Chekireb D."/>
            <person name="Brachmann A."/>
            <person name="Chablais R."/>
            <person name="Cochard B."/>
            <person name="Lefort F."/>
        </authorList>
    </citation>
    <scope>NUCLEOTIDE SEQUENCE [LARGE SCALE GENOMIC DNA]</scope>
    <source>
        <strain evidence="2 3">UBMA197</strain>
    </source>
</reference>
<evidence type="ECO:0000256" key="1">
    <source>
        <dbReference type="SAM" id="MobiDB-lite"/>
    </source>
</evidence>
<dbReference type="AlphaFoldDB" id="A0A1Y2JYJ6"/>
<accession>A0A1Y2JYJ6</accession>
<organism evidence="2 3">
    <name type="scientific">Bradyrhizobium japonicum</name>
    <dbReference type="NCBI Taxonomy" id="375"/>
    <lineage>
        <taxon>Bacteria</taxon>
        <taxon>Pseudomonadati</taxon>
        <taxon>Pseudomonadota</taxon>
        <taxon>Alphaproteobacteria</taxon>
        <taxon>Hyphomicrobiales</taxon>
        <taxon>Nitrobacteraceae</taxon>
        <taxon>Bradyrhizobium</taxon>
    </lineage>
</organism>
<feature type="region of interest" description="Disordered" evidence="1">
    <location>
        <begin position="80"/>
        <end position="101"/>
    </location>
</feature>
<gene>
    <name evidence="2" type="ORF">BSZ19_02440</name>
</gene>
<proteinExistence type="predicted"/>
<sequence length="101" mass="10916">MADKQTAPPMPEAGGPPDQSQMAASNRRALRAEDLSEEEIAVIEASEMEPGFEHLDAELDQAGTSIVDVGLDFTRKLRARGDAARGRPADKAFRDSLFDDS</sequence>
<protein>
    <submittedName>
        <fullName evidence="2">Prevent-host-death protein</fullName>
    </submittedName>
</protein>
<dbReference type="RefSeq" id="WP_085398380.1">
    <property type="nucleotide sequence ID" value="NZ_NAFL01000172.1"/>
</dbReference>
<name>A0A1Y2JYJ6_BRAJP</name>
<dbReference type="Proteomes" id="UP000193335">
    <property type="component" value="Unassembled WGS sequence"/>
</dbReference>
<evidence type="ECO:0000313" key="2">
    <source>
        <dbReference type="EMBL" id="OSJ36809.1"/>
    </source>
</evidence>